<gene>
    <name evidence="1" type="ORF">BO99DRAFT_428840</name>
</gene>
<dbReference type="Proteomes" id="UP000249829">
    <property type="component" value="Unassembled WGS sequence"/>
</dbReference>
<accession>A0A2V5IUA3</accession>
<sequence>MRCCLFIKVGAWIDAKKEAFHEHRGNFHEAQGARLRLFAWDIAARKFDTASEQQQAVHLWRSMRSLIQNDNDLNLAIQHEAALQHKHKALDARLQHLVATSHVGPGPIFSAMSQLQALEIQLRTVHAEIWQLDRTAHRILRGFPAGFGPVKRGVCANRARTDWHMTESLQEDCAGRGGCCGRGCGCCARPRSAHRAKQGHCTAACACCERARGFAVDRHVRWEPVRLPALEGAEWITGDMLQLFVAYAFGLTVEDEWLF</sequence>
<name>A0A2V5IUA3_ASPV1</name>
<proteinExistence type="predicted"/>
<evidence type="ECO:0000313" key="2">
    <source>
        <dbReference type="Proteomes" id="UP000249829"/>
    </source>
</evidence>
<dbReference type="EMBL" id="KZ825105">
    <property type="protein sequence ID" value="PYI23556.1"/>
    <property type="molecule type" value="Genomic_DNA"/>
</dbReference>
<dbReference type="AlphaFoldDB" id="A0A2V5IUA3"/>
<organism evidence="1 2">
    <name type="scientific">Aspergillus violaceofuscus (strain CBS 115571)</name>
    <dbReference type="NCBI Taxonomy" id="1450538"/>
    <lineage>
        <taxon>Eukaryota</taxon>
        <taxon>Fungi</taxon>
        <taxon>Dikarya</taxon>
        <taxon>Ascomycota</taxon>
        <taxon>Pezizomycotina</taxon>
        <taxon>Eurotiomycetes</taxon>
        <taxon>Eurotiomycetidae</taxon>
        <taxon>Eurotiales</taxon>
        <taxon>Aspergillaceae</taxon>
        <taxon>Aspergillus</taxon>
    </lineage>
</organism>
<dbReference type="OMA" id="CSCCERA"/>
<dbReference type="STRING" id="1450538.A0A2V5IUA3"/>
<evidence type="ECO:0000313" key="1">
    <source>
        <dbReference type="EMBL" id="PYI23556.1"/>
    </source>
</evidence>
<protein>
    <submittedName>
        <fullName evidence="1">Uncharacterized protein</fullName>
    </submittedName>
</protein>
<keyword evidence="2" id="KW-1185">Reference proteome</keyword>
<reference evidence="1 2" key="1">
    <citation type="submission" date="2018-02" db="EMBL/GenBank/DDBJ databases">
        <title>The genomes of Aspergillus section Nigri reveals drivers in fungal speciation.</title>
        <authorList>
            <consortium name="DOE Joint Genome Institute"/>
            <person name="Vesth T.C."/>
            <person name="Nybo J."/>
            <person name="Theobald S."/>
            <person name="Brandl J."/>
            <person name="Frisvad J.C."/>
            <person name="Nielsen K.F."/>
            <person name="Lyhne E.K."/>
            <person name="Kogle M.E."/>
            <person name="Kuo A."/>
            <person name="Riley R."/>
            <person name="Clum A."/>
            <person name="Nolan M."/>
            <person name="Lipzen A."/>
            <person name="Salamov A."/>
            <person name="Henrissat B."/>
            <person name="Wiebenga A."/>
            <person name="De vries R.P."/>
            <person name="Grigoriev I.V."/>
            <person name="Mortensen U.H."/>
            <person name="Andersen M.R."/>
            <person name="Baker S.E."/>
        </authorList>
    </citation>
    <scope>NUCLEOTIDE SEQUENCE [LARGE SCALE GENOMIC DNA]</scope>
    <source>
        <strain evidence="1 2">CBS 115571</strain>
    </source>
</reference>